<accession>A0A975GND9</accession>
<dbReference type="RefSeq" id="WP_207682269.1">
    <property type="nucleotide sequence ID" value="NZ_CP061800.1"/>
</dbReference>
<evidence type="ECO:0000313" key="1">
    <source>
        <dbReference type="EMBL" id="QTA86788.1"/>
    </source>
</evidence>
<sequence length="75" mass="8913">MKAILRISQFLGMRLRSAVAGLSFAEESDRYAYRRRMYVLTLVGDSLVRARTRLFYERFLYKILVAKIQKNKHLL</sequence>
<dbReference type="Proteomes" id="UP000663722">
    <property type="component" value="Chromosome"/>
</dbReference>
<organism evidence="1 2">
    <name type="scientific">Desulfonema magnum</name>
    <dbReference type="NCBI Taxonomy" id="45655"/>
    <lineage>
        <taxon>Bacteria</taxon>
        <taxon>Pseudomonadati</taxon>
        <taxon>Thermodesulfobacteriota</taxon>
        <taxon>Desulfobacteria</taxon>
        <taxon>Desulfobacterales</taxon>
        <taxon>Desulfococcaceae</taxon>
        <taxon>Desulfonema</taxon>
    </lineage>
</organism>
<evidence type="ECO:0000313" key="2">
    <source>
        <dbReference type="Proteomes" id="UP000663722"/>
    </source>
</evidence>
<protein>
    <submittedName>
        <fullName evidence="1">Uncharacterized protein</fullName>
    </submittedName>
</protein>
<dbReference type="EMBL" id="CP061800">
    <property type="protein sequence ID" value="QTA86788.1"/>
    <property type="molecule type" value="Genomic_DNA"/>
</dbReference>
<name>A0A975GND9_9BACT</name>
<keyword evidence="2" id="KW-1185">Reference proteome</keyword>
<dbReference type="AlphaFoldDB" id="A0A975GND9"/>
<dbReference type="KEGG" id="dmm:dnm_028120"/>
<proteinExistence type="predicted"/>
<gene>
    <name evidence="1" type="ORF">dnm_028120</name>
</gene>
<reference evidence="1" key="1">
    <citation type="journal article" date="2021" name="Microb. Physiol.">
        <title>Proteogenomic Insights into the Physiology of Marine, Sulfate-Reducing, Filamentous Desulfonema limicola and Desulfonema magnum.</title>
        <authorList>
            <person name="Schnaars V."/>
            <person name="Wohlbrand L."/>
            <person name="Scheve S."/>
            <person name="Hinrichs C."/>
            <person name="Reinhardt R."/>
            <person name="Rabus R."/>
        </authorList>
    </citation>
    <scope>NUCLEOTIDE SEQUENCE</scope>
    <source>
        <strain evidence="1">4be13</strain>
    </source>
</reference>